<dbReference type="Pfam" id="PF13374">
    <property type="entry name" value="TPR_10"/>
    <property type="match status" value="1"/>
</dbReference>
<dbReference type="SUPFAM" id="SSF52540">
    <property type="entry name" value="P-loop containing nucleoside triphosphate hydrolases"/>
    <property type="match status" value="1"/>
</dbReference>
<feature type="region of interest" description="Disordered" evidence="5">
    <location>
        <begin position="251"/>
        <end position="270"/>
    </location>
</feature>
<dbReference type="PROSITE" id="PS51755">
    <property type="entry name" value="OMPR_PHOB"/>
    <property type="match status" value="1"/>
</dbReference>
<feature type="DNA-binding region" description="OmpR/PhoB-type" evidence="4">
    <location>
        <begin position="1"/>
        <end position="101"/>
    </location>
</feature>
<dbReference type="SUPFAM" id="SSF48452">
    <property type="entry name" value="TPR-like"/>
    <property type="match status" value="3"/>
</dbReference>
<name>A0ABT6LWM0_9ACTN</name>
<evidence type="ECO:0000256" key="3">
    <source>
        <dbReference type="ARBA" id="ARBA00023125"/>
    </source>
</evidence>
<dbReference type="InterPro" id="IPR019734">
    <property type="entry name" value="TPR_rpt"/>
</dbReference>
<sequence length="1031" mass="111611">MDLRLLGPLELWAAGRRLDLGQPRQCAVLAALGADAGRPVTMESLVDRIWDDTPPSGARSALYAHVSRIRRLLEEAARAEGCEDRPPLRLLRVTGGYVLDAPGERVDLLRFRRLVARARDTHRDDNDRSELLREALDLWRGVPLAGLAGAWAERMRTTLGQERVDTAIAWARTETRTGNPLDVVARMRGLVAEYPLVEPLAAELVRALAASGRNAEALECYTLARRRLMEELGSEPGAELRAVHDAVLHSTGEPPLREPAPPAAAAAPARPVPAQLPADVPAFTGRAEQLTELSECLVTAGEGRQPATAVVISAVSGTAGVGKTALAVRWAHRVRDEFPDGQLYVNLRGFDVKEPVSPADALSGFLAALGVPGRDIPQEPEERAARYRTELSGRRLLIVLDNASSAEQVRPLLPGTPTCKVLVTSRDSLAGLVAMHGAHRLVLDLLPPADAVSLLRTLIGDRIDAEPEAAAALSEQCGRLPLALRVAAELALSEPDVPLAELSEELTDHRKRLDLLDVGGDPRAAVRAVFSWSYQRLPADAAATFRLLGLHPGPDFDARAAAALAGVSFHDARRMVAVLTRAHLIQPTRPGRYGMHDLLRVYAAWQAETQDTENDRDLALGRLFDHYLAGAAAAMDLLYPAERHLGPRVTARSTALPHLADAAQARSWLDTEQPVLVAVCAEAAARGWAEHATRTATVLHRYFESGGHFADALAVYAHASRSARQANDHEGEADVLTCLGVIQRRLARYEAAVTHHEEALALYRRIGNRIGEARNLTNLGVLHELRGQYRQALDCHGQAVTLFRQAGDGGGQADALNNLGIIHELLHEYETAADNHRQALALFREAGHVFGEASALGNLGIVQNRLGDHAAAADTFQQILTAFRSLGHRSGEAHALSNLGDTCAKLARYQTAADHQRTALVLFRRIGERYGEVGALNGLGEALFGLDQFTEALAAHTEALTVATEIKDQEEQARAHIGTAQVHQETGDHGRSREHWQRALDLYTALNSPRAAEVRDRLAGLDEDARPAGTP</sequence>
<dbReference type="Pfam" id="PF03704">
    <property type="entry name" value="BTAD"/>
    <property type="match status" value="1"/>
</dbReference>
<dbReference type="Pfam" id="PF00486">
    <property type="entry name" value="Trans_reg_C"/>
    <property type="match status" value="1"/>
</dbReference>
<dbReference type="InterPro" id="IPR027417">
    <property type="entry name" value="P-loop_NTPase"/>
</dbReference>
<evidence type="ECO:0000259" key="6">
    <source>
        <dbReference type="PROSITE" id="PS51755"/>
    </source>
</evidence>
<dbReference type="RefSeq" id="WP_280881459.1">
    <property type="nucleotide sequence ID" value="NZ_JARXVH010000018.1"/>
</dbReference>
<reference evidence="7 8" key="1">
    <citation type="submission" date="2023-04" db="EMBL/GenBank/DDBJ databases">
        <title>Forest soil microbial communities from Buena Vista Peninsula, Colon Province, Panama.</title>
        <authorList>
            <person name="Bouskill N."/>
        </authorList>
    </citation>
    <scope>NUCLEOTIDE SEQUENCE [LARGE SCALE GENOMIC DNA]</scope>
    <source>
        <strain evidence="7 8">GGS1</strain>
    </source>
</reference>
<dbReference type="InterPro" id="IPR002182">
    <property type="entry name" value="NB-ARC"/>
</dbReference>
<dbReference type="InterPro" id="IPR001867">
    <property type="entry name" value="OmpR/PhoB-type_DNA-bd"/>
</dbReference>
<dbReference type="EMBL" id="JARXVH010000018">
    <property type="protein sequence ID" value="MDH6220696.1"/>
    <property type="molecule type" value="Genomic_DNA"/>
</dbReference>
<dbReference type="SUPFAM" id="SSF46894">
    <property type="entry name" value="C-terminal effector domain of the bipartite response regulators"/>
    <property type="match status" value="1"/>
</dbReference>
<dbReference type="Gene3D" id="1.10.10.10">
    <property type="entry name" value="Winged helix-like DNA-binding domain superfamily/Winged helix DNA-binding domain"/>
    <property type="match status" value="1"/>
</dbReference>
<dbReference type="SMART" id="SM00028">
    <property type="entry name" value="TPR"/>
    <property type="match status" value="7"/>
</dbReference>
<dbReference type="InterPro" id="IPR016032">
    <property type="entry name" value="Sig_transdc_resp-reg_C-effctor"/>
</dbReference>
<organism evidence="7 8">
    <name type="scientific">Streptomyces pseudovenezuelae</name>
    <dbReference type="NCBI Taxonomy" id="67350"/>
    <lineage>
        <taxon>Bacteria</taxon>
        <taxon>Bacillati</taxon>
        <taxon>Actinomycetota</taxon>
        <taxon>Actinomycetes</taxon>
        <taxon>Kitasatosporales</taxon>
        <taxon>Streptomycetaceae</taxon>
        <taxon>Streptomyces</taxon>
        <taxon>Streptomyces aurantiacus group</taxon>
    </lineage>
</organism>
<evidence type="ECO:0000256" key="1">
    <source>
        <dbReference type="ARBA" id="ARBA00005820"/>
    </source>
</evidence>
<dbReference type="PRINTS" id="PR00364">
    <property type="entry name" value="DISEASERSIST"/>
</dbReference>
<evidence type="ECO:0000256" key="4">
    <source>
        <dbReference type="PROSITE-ProRule" id="PRU01091"/>
    </source>
</evidence>
<dbReference type="SMART" id="SM00862">
    <property type="entry name" value="Trans_reg_C"/>
    <property type="match status" value="1"/>
</dbReference>
<evidence type="ECO:0000313" key="8">
    <source>
        <dbReference type="Proteomes" id="UP001160499"/>
    </source>
</evidence>
<dbReference type="InterPro" id="IPR036388">
    <property type="entry name" value="WH-like_DNA-bd_sf"/>
</dbReference>
<comment type="caution">
    <text evidence="7">The sequence shown here is derived from an EMBL/GenBank/DDBJ whole genome shotgun (WGS) entry which is preliminary data.</text>
</comment>
<dbReference type="InterPro" id="IPR005158">
    <property type="entry name" value="BTAD"/>
</dbReference>
<gene>
    <name evidence="7" type="ORF">M2283_008038</name>
</gene>
<keyword evidence="2" id="KW-0902">Two-component regulatory system</keyword>
<feature type="domain" description="OmpR/PhoB-type" evidence="6">
    <location>
        <begin position="1"/>
        <end position="101"/>
    </location>
</feature>
<proteinExistence type="inferred from homology"/>
<dbReference type="Pfam" id="PF13424">
    <property type="entry name" value="TPR_12"/>
    <property type="match status" value="3"/>
</dbReference>
<dbReference type="Proteomes" id="UP001160499">
    <property type="component" value="Unassembled WGS sequence"/>
</dbReference>
<dbReference type="Gene3D" id="1.25.40.10">
    <property type="entry name" value="Tetratricopeptide repeat domain"/>
    <property type="match status" value="3"/>
</dbReference>
<protein>
    <submittedName>
        <fullName evidence="7">DNA-binding SARP family transcriptional activator/tetratricopeptide (TPR) repeat protein</fullName>
    </submittedName>
</protein>
<keyword evidence="3 4" id="KW-0238">DNA-binding</keyword>
<dbReference type="CDD" id="cd15831">
    <property type="entry name" value="BTAD"/>
    <property type="match status" value="1"/>
</dbReference>
<evidence type="ECO:0000313" key="7">
    <source>
        <dbReference type="EMBL" id="MDH6220696.1"/>
    </source>
</evidence>
<keyword evidence="8" id="KW-1185">Reference proteome</keyword>
<evidence type="ECO:0000256" key="2">
    <source>
        <dbReference type="ARBA" id="ARBA00023012"/>
    </source>
</evidence>
<dbReference type="InterPro" id="IPR011990">
    <property type="entry name" value="TPR-like_helical_dom_sf"/>
</dbReference>
<dbReference type="Pfam" id="PF00931">
    <property type="entry name" value="NB-ARC"/>
    <property type="match status" value="1"/>
</dbReference>
<dbReference type="GO" id="GO:0003677">
    <property type="term" value="F:DNA binding"/>
    <property type="evidence" value="ECO:0007669"/>
    <property type="project" value="UniProtKB-KW"/>
</dbReference>
<comment type="similarity">
    <text evidence="1">Belongs to the AfsR/DnrI/RedD regulatory family.</text>
</comment>
<dbReference type="SMART" id="SM01043">
    <property type="entry name" value="BTAD"/>
    <property type="match status" value="1"/>
</dbReference>
<evidence type="ECO:0000256" key="5">
    <source>
        <dbReference type="SAM" id="MobiDB-lite"/>
    </source>
</evidence>
<dbReference type="PANTHER" id="PTHR47691">
    <property type="entry name" value="REGULATOR-RELATED"/>
    <property type="match status" value="1"/>
</dbReference>
<accession>A0ABT6LWM0</accession>
<dbReference type="Gene3D" id="3.40.50.300">
    <property type="entry name" value="P-loop containing nucleotide triphosphate hydrolases"/>
    <property type="match status" value="1"/>
</dbReference>
<dbReference type="PANTHER" id="PTHR47691:SF3">
    <property type="entry name" value="HTH-TYPE TRANSCRIPTIONAL REGULATOR RV0890C-RELATED"/>
    <property type="match status" value="1"/>
</dbReference>